<evidence type="ECO:0000313" key="10">
    <source>
        <dbReference type="EMBL" id="KAG0555313.1"/>
    </source>
</evidence>
<proteinExistence type="predicted"/>
<dbReference type="GO" id="GO:0005886">
    <property type="term" value="C:plasma membrane"/>
    <property type="evidence" value="ECO:0007669"/>
    <property type="project" value="TreeGrafter"/>
</dbReference>
<keyword evidence="4 8" id="KW-1133">Transmembrane helix</keyword>
<evidence type="ECO:0000313" key="11">
    <source>
        <dbReference type="Proteomes" id="UP000822688"/>
    </source>
</evidence>
<dbReference type="SMART" id="SM00248">
    <property type="entry name" value="ANK"/>
    <property type="match status" value="4"/>
</dbReference>
<dbReference type="InterPro" id="IPR026961">
    <property type="entry name" value="PGG_dom"/>
</dbReference>
<comment type="subcellular location">
    <subcellularLocation>
        <location evidence="1">Membrane</location>
        <topology evidence="1">Multi-pass membrane protein</topology>
    </subcellularLocation>
</comment>
<accession>A0A8T0G7U0</accession>
<dbReference type="AlphaFoldDB" id="A0A8T0G7U0"/>
<feature type="compositionally biased region" description="Polar residues" evidence="7">
    <location>
        <begin position="877"/>
        <end position="887"/>
    </location>
</feature>
<feature type="transmembrane region" description="Helical" evidence="8">
    <location>
        <begin position="1080"/>
        <end position="1107"/>
    </location>
</feature>
<keyword evidence="6 8" id="KW-0472">Membrane</keyword>
<keyword evidence="5" id="KW-0040">ANK repeat</keyword>
<organism evidence="10 11">
    <name type="scientific">Ceratodon purpureus</name>
    <name type="common">Fire moss</name>
    <name type="synonym">Dicranum purpureum</name>
    <dbReference type="NCBI Taxonomy" id="3225"/>
    <lineage>
        <taxon>Eukaryota</taxon>
        <taxon>Viridiplantae</taxon>
        <taxon>Streptophyta</taxon>
        <taxon>Embryophyta</taxon>
        <taxon>Bryophyta</taxon>
        <taxon>Bryophytina</taxon>
        <taxon>Bryopsida</taxon>
        <taxon>Dicranidae</taxon>
        <taxon>Pseudoditrichales</taxon>
        <taxon>Ditrichaceae</taxon>
        <taxon>Ceratodon</taxon>
    </lineage>
</organism>
<evidence type="ECO:0000256" key="4">
    <source>
        <dbReference type="ARBA" id="ARBA00022989"/>
    </source>
</evidence>
<evidence type="ECO:0000256" key="5">
    <source>
        <dbReference type="ARBA" id="ARBA00023043"/>
    </source>
</evidence>
<dbReference type="Gene3D" id="1.25.40.20">
    <property type="entry name" value="Ankyrin repeat-containing domain"/>
    <property type="match status" value="3"/>
</dbReference>
<feature type="transmembrane region" description="Helical" evidence="8">
    <location>
        <begin position="1119"/>
        <end position="1146"/>
    </location>
</feature>
<keyword evidence="3" id="KW-0677">Repeat</keyword>
<name>A0A8T0G7U0_CERPU</name>
<dbReference type="PANTHER" id="PTHR24186">
    <property type="entry name" value="PROTEIN PHOSPHATASE 1 REGULATORY SUBUNIT"/>
    <property type="match status" value="1"/>
</dbReference>
<dbReference type="EMBL" id="CM026433">
    <property type="protein sequence ID" value="KAG0555313.1"/>
    <property type="molecule type" value="Genomic_DNA"/>
</dbReference>
<evidence type="ECO:0000256" key="7">
    <source>
        <dbReference type="SAM" id="MobiDB-lite"/>
    </source>
</evidence>
<dbReference type="Pfam" id="PF13962">
    <property type="entry name" value="PGG"/>
    <property type="match status" value="1"/>
</dbReference>
<dbReference type="InterPro" id="IPR036770">
    <property type="entry name" value="Ankyrin_rpt-contain_sf"/>
</dbReference>
<keyword evidence="11" id="KW-1185">Reference proteome</keyword>
<dbReference type="PANTHER" id="PTHR24186:SF38">
    <property type="entry name" value="ANKYRIN REPEAT FAMILY PROTEIN"/>
    <property type="match status" value="1"/>
</dbReference>
<protein>
    <recommendedName>
        <fullName evidence="9">PGG domain-containing protein</fullName>
    </recommendedName>
</protein>
<comment type="caution">
    <text evidence="10">The sequence shown here is derived from an EMBL/GenBank/DDBJ whole genome shotgun (WGS) entry which is preliminary data.</text>
</comment>
<feature type="region of interest" description="Disordered" evidence="7">
    <location>
        <begin position="1"/>
        <end position="67"/>
    </location>
</feature>
<evidence type="ECO:0000256" key="2">
    <source>
        <dbReference type="ARBA" id="ARBA00022692"/>
    </source>
</evidence>
<evidence type="ECO:0000256" key="6">
    <source>
        <dbReference type="ARBA" id="ARBA00023136"/>
    </source>
</evidence>
<evidence type="ECO:0000256" key="3">
    <source>
        <dbReference type="ARBA" id="ARBA00022737"/>
    </source>
</evidence>
<dbReference type="Proteomes" id="UP000822688">
    <property type="component" value="Chromosome 12"/>
</dbReference>
<keyword evidence="2 8" id="KW-0812">Transmembrane</keyword>
<dbReference type="InterPro" id="IPR002110">
    <property type="entry name" value="Ankyrin_rpt"/>
</dbReference>
<evidence type="ECO:0000256" key="1">
    <source>
        <dbReference type="ARBA" id="ARBA00004141"/>
    </source>
</evidence>
<feature type="domain" description="PGG" evidence="9">
    <location>
        <begin position="989"/>
        <end position="1105"/>
    </location>
</feature>
<evidence type="ECO:0000256" key="8">
    <source>
        <dbReference type="SAM" id="Phobius"/>
    </source>
</evidence>
<dbReference type="SUPFAM" id="SSF48403">
    <property type="entry name" value="Ankyrin repeat"/>
    <property type="match status" value="1"/>
</dbReference>
<feature type="transmembrane region" description="Helical" evidence="8">
    <location>
        <begin position="1039"/>
        <end position="1060"/>
    </location>
</feature>
<gene>
    <name evidence="10" type="ORF">KC19_12G159900</name>
</gene>
<reference evidence="10" key="1">
    <citation type="submission" date="2020-06" db="EMBL/GenBank/DDBJ databases">
        <title>WGS assembly of Ceratodon purpureus strain R40.</title>
        <authorList>
            <person name="Carey S.B."/>
            <person name="Jenkins J."/>
            <person name="Shu S."/>
            <person name="Lovell J.T."/>
            <person name="Sreedasyam A."/>
            <person name="Maumus F."/>
            <person name="Tiley G.P."/>
            <person name="Fernandez-Pozo N."/>
            <person name="Barry K."/>
            <person name="Chen C."/>
            <person name="Wang M."/>
            <person name="Lipzen A."/>
            <person name="Daum C."/>
            <person name="Saski C.A."/>
            <person name="Payton A.C."/>
            <person name="Mcbreen J.C."/>
            <person name="Conrad R.E."/>
            <person name="Kollar L.M."/>
            <person name="Olsson S."/>
            <person name="Huttunen S."/>
            <person name="Landis J.B."/>
            <person name="Wickett N.J."/>
            <person name="Johnson M.G."/>
            <person name="Rensing S.A."/>
            <person name="Grimwood J."/>
            <person name="Schmutz J."/>
            <person name="Mcdaniel S.F."/>
        </authorList>
    </citation>
    <scope>NUCLEOTIDE SEQUENCE</scope>
    <source>
        <strain evidence="10">R40</strain>
    </source>
</reference>
<feature type="transmembrane region" description="Helical" evidence="8">
    <location>
        <begin position="1167"/>
        <end position="1190"/>
    </location>
</feature>
<evidence type="ECO:0000259" key="9">
    <source>
        <dbReference type="Pfam" id="PF13962"/>
    </source>
</evidence>
<feature type="compositionally biased region" description="Low complexity" evidence="7">
    <location>
        <begin position="888"/>
        <end position="923"/>
    </location>
</feature>
<feature type="region of interest" description="Disordered" evidence="7">
    <location>
        <begin position="877"/>
        <end position="923"/>
    </location>
</feature>
<sequence length="1244" mass="140728">MKEGGDEDDASRVRNSSSGKEKEDHNELAPSNPGLGPPTKEAHPPQGLPVESGPHIAVSKPDGDRGEVFKPGDVALGGEDKELWCKAIEEGDCEELGKLLAKDVTYFWKYEKKNSMTALHAAATKGDLMLAELILDMLSWAEETHDPDLSFRDSELRIDEYIAAKTTSGKTADEVAQENNQAGIKNKILDYIANDTQRRTYNERSMAASGSSSNQGVRPENLEWNEAMKKKDCQALLKLLKDDKGKASNNGYELLKLDMSKSKSDLKFGKGERRTMLHVAAMQGCFPLAKLVLKMLSRRGGGSRELYIQAVDDLSGLTAFEMANDIIGNRSISEYVKYVYGSIKHKLQVKTENDDYRIPSPESYGELISFEAYPDTRWYMALERGDAEELKKLLEFNSRFVLETCHGMTVLHVAILWDDLELVKAVVKLFEDKSKRNTKIIKWGNSYYPSSLELRDIIMERRKIDHRYLNEYWDALSSHWKALAPDILKQLERGGNSCLRLAVLLERTEIVAYLELELEFSEQAEIKALLSEVEESEKIPSLPPTTVTSTPIVRTEECPTPVVQAEGSSTSIVHTEEYSNMPLRLQIFFKETWEKSPQWKDEEFRKDVDFNFENSKRQGWLKFHYACKDPMKFKDLLQEMARFINQHPYDGVKLFQTWDAKGRTPFHILMDHHNDQQDPGWAFDEIFIHKCYKDWIQIAENARGKRIIDMVLTKNYLQRNIILQPWKYFKLGLQHEKFERSEITTLLYYQVAYLLKQKSIAEEIWSSFLEKKDMKIIMKKHQDEFKSMLLIAASTGNQTCLQLLLDTYHDPMITDTQGRSLLHHAADPTLLLPHLVGKCSLTTVEELCDLKKKWSEGNTSYSPQDISSNIANQDESFNAKNPVHSTTSGMTSLNTSESSSLRTSNSSGSSIPKSSTSVTSNSNTQDVIIAERSNVGRKGCILMLLQAGVDLGQSDKDNKVPSIGPTIDATYQSWWYDTVVKDSTDKRNGYSQAGNALSVVGTLVAATSYIGPLQPPLSYDTSISGSTGFVKTTEPLIKAFMVSTSVAFYFAMASVMFAVVSSLPMPQEGVMGELKRAKRVVSFSLCLLLIAIVSIIVSFATASIVAIQNEHSFHSTDLLFVPSIIGWFFCFLGIGGFFIRVARLIFYKDPTIRRFYQFSYGRGTFKCLWVIVLCLCLLVSSTFLALVVIVDKISDVAYFRWNIPGSYHIWDWSFNMRGTVDSFRDDLIVKLKLELRHLKLVCGR</sequence>